<dbReference type="STRING" id="1218492.JG30_00410"/>
<sequence>MKEILDVIQNILNLGAAVMLPIVITILGLIFRMSFGNAFKSGLLVGIGFQGLSLTIDLLTKSVRPAVAYYKHLGQGFTTVDVGWAAVGAASWGVPFAALAVLLIVLINFILIMTKVTKVMNIDIWNYIHFLVPGTLAYALSGSFWLGLIITVGLSVISLIAGQIVAPKWEKYYGLEGTTCTTLSYIILAYPIGLFTNWLVEHIPGLNKIHISMGQIDKKLGFLGNPAVIGVIVGIFLGIMTKQSWQTDLTIAMGISSVLVLIPKMVSVMMEGLSAIGDATQTFMRKKVGSDSKLYIGMDVALSLGDPTNVTVSVLLIPVAILFAFLIPHMNYFPVGMLTSIVYMIPLVSLACKGDLFKTIIGSVIMLLISEIGANVFSPEATAMMHATGIKVSGMVTDGFFGYNLPNVIISIIHRLLV</sequence>
<gene>
    <name evidence="11" type="ORF">JG30_00410</name>
</gene>
<feature type="transmembrane region" description="Helical" evidence="9">
    <location>
        <begin position="220"/>
        <end position="239"/>
    </location>
</feature>
<evidence type="ECO:0000256" key="2">
    <source>
        <dbReference type="ARBA" id="ARBA00022448"/>
    </source>
</evidence>
<dbReference type="InterPro" id="IPR004703">
    <property type="entry name" value="PTS_sugar-sp_permease"/>
</dbReference>
<dbReference type="PIRSF" id="PIRSF006304">
    <property type="entry name" value="GatC"/>
    <property type="match status" value="1"/>
</dbReference>
<evidence type="ECO:0000313" key="11">
    <source>
        <dbReference type="EMBL" id="KJY63361.1"/>
    </source>
</evidence>
<dbReference type="InterPro" id="IPR013853">
    <property type="entry name" value="EIIC-GAT"/>
</dbReference>
<dbReference type="PANTHER" id="PTHR37324">
    <property type="entry name" value="PTS SYSTEM GALACTITOL-SPECIFIC EIIC COMPONENT"/>
    <property type="match status" value="1"/>
</dbReference>
<keyword evidence="2" id="KW-0813">Transport</keyword>
<dbReference type="PROSITE" id="PS51104">
    <property type="entry name" value="PTS_EIIC_TYPE_2"/>
    <property type="match status" value="1"/>
</dbReference>
<keyword evidence="5" id="KW-0598">Phosphotransferase system</keyword>
<dbReference type="EMBL" id="JXJQ01000001">
    <property type="protein sequence ID" value="KJY63361.1"/>
    <property type="molecule type" value="Genomic_DNA"/>
</dbReference>
<dbReference type="GO" id="GO:0005886">
    <property type="term" value="C:plasma membrane"/>
    <property type="evidence" value="ECO:0007669"/>
    <property type="project" value="UniProtKB-SubCell"/>
</dbReference>
<dbReference type="HOGENOM" id="CLU_040393_0_0_9"/>
<evidence type="ECO:0000256" key="3">
    <source>
        <dbReference type="ARBA" id="ARBA00022475"/>
    </source>
</evidence>
<evidence type="ECO:0000256" key="4">
    <source>
        <dbReference type="ARBA" id="ARBA00022597"/>
    </source>
</evidence>
<evidence type="ECO:0000256" key="5">
    <source>
        <dbReference type="ARBA" id="ARBA00022683"/>
    </source>
</evidence>
<feature type="transmembrane region" description="Helical" evidence="9">
    <location>
        <begin position="12"/>
        <end position="31"/>
    </location>
</feature>
<evidence type="ECO:0000256" key="1">
    <source>
        <dbReference type="ARBA" id="ARBA00004651"/>
    </source>
</evidence>
<evidence type="ECO:0000313" key="12">
    <source>
        <dbReference type="Proteomes" id="UP000033558"/>
    </source>
</evidence>
<dbReference type="InterPro" id="IPR013014">
    <property type="entry name" value="PTS_EIIC_2"/>
</dbReference>
<dbReference type="GO" id="GO:0009401">
    <property type="term" value="P:phosphoenolpyruvate-dependent sugar phosphotransferase system"/>
    <property type="evidence" value="ECO:0007669"/>
    <property type="project" value="UniProtKB-KW"/>
</dbReference>
<keyword evidence="7 9" id="KW-1133">Transmembrane helix</keyword>
<feature type="transmembrane region" description="Helical" evidence="9">
    <location>
        <begin position="83"/>
        <end position="112"/>
    </location>
</feature>
<comment type="caution">
    <text evidence="11">The sequence shown here is derived from an EMBL/GenBank/DDBJ whole genome shotgun (WGS) entry which is preliminary data.</text>
</comment>
<feature type="transmembrane region" description="Helical" evidence="9">
    <location>
        <begin position="310"/>
        <end position="327"/>
    </location>
</feature>
<dbReference type="AlphaFoldDB" id="A0A0F4M0I7"/>
<name>A0A0F4M0I7_9LACO</name>
<evidence type="ECO:0000256" key="7">
    <source>
        <dbReference type="ARBA" id="ARBA00022989"/>
    </source>
</evidence>
<dbReference type="PATRIC" id="fig|1218492.5.peg.152"/>
<dbReference type="RefSeq" id="WP_046315141.1">
    <property type="nucleotide sequence ID" value="NZ_JAMBKR010000025.1"/>
</dbReference>
<dbReference type="GO" id="GO:0015577">
    <property type="term" value="F:galactitol transmembrane transporter activity"/>
    <property type="evidence" value="ECO:0007669"/>
    <property type="project" value="InterPro"/>
</dbReference>
<dbReference type="PANTHER" id="PTHR37324:SF2">
    <property type="entry name" value="PTS SYSTEM GALACTITOL-SPECIFIC EIIC COMPONENT"/>
    <property type="match status" value="1"/>
</dbReference>
<dbReference type="Proteomes" id="UP000033558">
    <property type="component" value="Unassembled WGS sequence"/>
</dbReference>
<reference evidence="11 12" key="1">
    <citation type="submission" date="2015-01" db="EMBL/GenBank/DDBJ databases">
        <title>Comparative genomics of the lactic acid bacteria isolated from the honey bee gut.</title>
        <authorList>
            <person name="Ellegaard K.M."/>
            <person name="Tamarit D."/>
            <person name="Javelind E."/>
            <person name="Olofsson T."/>
            <person name="Andersson S.G."/>
            <person name="Vasquez A."/>
        </authorList>
    </citation>
    <scope>NUCLEOTIDE SEQUENCE [LARGE SCALE GENOMIC DNA]</scope>
    <source>
        <strain evidence="11 12">Bin4</strain>
    </source>
</reference>
<dbReference type="Pfam" id="PF03611">
    <property type="entry name" value="EIIC-GAT"/>
    <property type="match status" value="1"/>
</dbReference>
<feature type="transmembrane region" description="Helical" evidence="9">
    <location>
        <begin position="332"/>
        <end position="350"/>
    </location>
</feature>
<organism evidence="11 12">
    <name type="scientific">Bombilactobacillus mellifer</name>
    <dbReference type="NCBI Taxonomy" id="1218492"/>
    <lineage>
        <taxon>Bacteria</taxon>
        <taxon>Bacillati</taxon>
        <taxon>Bacillota</taxon>
        <taxon>Bacilli</taxon>
        <taxon>Lactobacillales</taxon>
        <taxon>Lactobacillaceae</taxon>
        <taxon>Bombilactobacillus</taxon>
    </lineage>
</organism>
<feature type="transmembrane region" description="Helical" evidence="9">
    <location>
        <begin position="146"/>
        <end position="166"/>
    </location>
</feature>
<keyword evidence="6 9" id="KW-0812">Transmembrane</keyword>
<feature type="transmembrane region" description="Helical" evidence="9">
    <location>
        <begin position="251"/>
        <end position="270"/>
    </location>
</feature>
<evidence type="ECO:0000256" key="6">
    <source>
        <dbReference type="ARBA" id="ARBA00022692"/>
    </source>
</evidence>
<protein>
    <submittedName>
        <fullName evidence="11">PTS Gat IIC</fullName>
    </submittedName>
</protein>
<keyword evidence="12" id="KW-1185">Reference proteome</keyword>
<keyword evidence="3" id="KW-1003">Cell membrane</keyword>
<feature type="transmembrane region" description="Helical" evidence="9">
    <location>
        <begin position="178"/>
        <end position="200"/>
    </location>
</feature>
<proteinExistence type="predicted"/>
<keyword evidence="4" id="KW-0762">Sugar transport</keyword>
<evidence type="ECO:0000256" key="9">
    <source>
        <dbReference type="SAM" id="Phobius"/>
    </source>
</evidence>
<evidence type="ECO:0000259" key="10">
    <source>
        <dbReference type="PROSITE" id="PS51104"/>
    </source>
</evidence>
<evidence type="ECO:0000256" key="8">
    <source>
        <dbReference type="ARBA" id="ARBA00023136"/>
    </source>
</evidence>
<keyword evidence="8 9" id="KW-0472">Membrane</keyword>
<comment type="subcellular location">
    <subcellularLocation>
        <location evidence="1">Cell membrane</location>
        <topology evidence="1">Multi-pass membrane protein</topology>
    </subcellularLocation>
</comment>
<accession>A0A0F4M0I7</accession>
<feature type="domain" description="PTS EIIC type-2" evidence="10">
    <location>
        <begin position="8"/>
        <end position="418"/>
    </location>
</feature>